<comment type="caution">
    <text evidence="2">The sequence shown here is derived from an EMBL/GenBank/DDBJ whole genome shotgun (WGS) entry which is preliminary data.</text>
</comment>
<keyword evidence="3" id="KW-1185">Reference proteome</keyword>
<evidence type="ECO:0000313" key="2">
    <source>
        <dbReference type="EMBL" id="CAF4383148.1"/>
    </source>
</evidence>
<name>A0A820MYX6_9BILA</name>
<sequence length="364" mass="40200">MPENALHRHLNEVLFHGNAGREYLKTFNFQGIHFSFPEELLHDGLHPAPLLTEGIWKCLARAVKPIEESLLDPVPSLAKLSVKERLSFSTATIKPIGKAPPKWKGKGKGKSSRSTPYSTGSQVGVAAPSAGQHSRQTIAYEATPPYYGPPMRQPFPAYPPHPACSSTGSSYVSPSAYYSPSQYYPPASNFASSSKPLPPKMPHIEELEEATDTYGNISWRPIPAEPISEIGTINYSAPIAWSRQSHEAEVQRIMGRCHLASIAQQCMFREQTALILQERALVEMRRGLNASMNVASSTLAHRALNHLSDPPPQFQHLHENLRDLMPPPASQNQFGIYPPSASYHQYPAHPPPAAHQQYPAYPPP</sequence>
<feature type="compositionally biased region" description="Polar residues" evidence="1">
    <location>
        <begin position="112"/>
        <end position="122"/>
    </location>
</feature>
<proteinExistence type="predicted"/>
<dbReference type="EMBL" id="CAJOBG010039215">
    <property type="protein sequence ID" value="CAF4383148.1"/>
    <property type="molecule type" value="Genomic_DNA"/>
</dbReference>
<gene>
    <name evidence="2" type="ORF">OVN521_LOCUS33839</name>
</gene>
<feature type="compositionally biased region" description="Low complexity" evidence="1">
    <location>
        <begin position="354"/>
        <end position="364"/>
    </location>
</feature>
<organism evidence="2 3">
    <name type="scientific">Rotaria magnacalcarata</name>
    <dbReference type="NCBI Taxonomy" id="392030"/>
    <lineage>
        <taxon>Eukaryota</taxon>
        <taxon>Metazoa</taxon>
        <taxon>Spiralia</taxon>
        <taxon>Gnathifera</taxon>
        <taxon>Rotifera</taxon>
        <taxon>Eurotatoria</taxon>
        <taxon>Bdelloidea</taxon>
        <taxon>Philodinida</taxon>
        <taxon>Philodinidae</taxon>
        <taxon>Rotaria</taxon>
    </lineage>
</organism>
<evidence type="ECO:0000256" key="1">
    <source>
        <dbReference type="SAM" id="MobiDB-lite"/>
    </source>
</evidence>
<feature type="region of interest" description="Disordered" evidence="1">
    <location>
        <begin position="327"/>
        <end position="364"/>
    </location>
</feature>
<feature type="compositionally biased region" description="Basic residues" evidence="1">
    <location>
        <begin position="101"/>
        <end position="111"/>
    </location>
</feature>
<protein>
    <submittedName>
        <fullName evidence="2">Uncharacterized protein</fullName>
    </submittedName>
</protein>
<accession>A0A820MYX6</accession>
<dbReference type="AlphaFoldDB" id="A0A820MYX6"/>
<evidence type="ECO:0000313" key="3">
    <source>
        <dbReference type="Proteomes" id="UP000663866"/>
    </source>
</evidence>
<dbReference type="Proteomes" id="UP000663866">
    <property type="component" value="Unassembled WGS sequence"/>
</dbReference>
<reference evidence="2" key="1">
    <citation type="submission" date="2021-02" db="EMBL/GenBank/DDBJ databases">
        <authorList>
            <person name="Nowell W R."/>
        </authorList>
    </citation>
    <scope>NUCLEOTIDE SEQUENCE</scope>
</reference>
<feature type="region of interest" description="Disordered" evidence="1">
    <location>
        <begin position="97"/>
        <end position="133"/>
    </location>
</feature>